<dbReference type="InterPro" id="IPR055129">
    <property type="entry name" value="YEATS_dom"/>
</dbReference>
<keyword evidence="5" id="KW-1185">Reference proteome</keyword>
<proteinExistence type="predicted"/>
<sequence length="86" mass="9714">MRVSGAPAAAGGPPGRIRKGLTIRKPLIMGTYAFKLTQAEKRRHNDMTHKWTCLLRSPDGEDISHFIKKVVFELDPSFVNPRRSRV</sequence>
<dbReference type="RefSeq" id="XP_013434424.1">
    <property type="nucleotide sequence ID" value="XM_013578970.1"/>
</dbReference>
<reference evidence="4" key="2">
    <citation type="submission" date="2013-10" db="EMBL/GenBank/DDBJ databases">
        <authorList>
            <person name="Aslett M."/>
        </authorList>
    </citation>
    <scope>NUCLEOTIDE SEQUENCE [LARGE SCALE GENOMIC DNA]</scope>
    <source>
        <strain evidence="4">Houghton</strain>
    </source>
</reference>
<keyword evidence="1 2" id="KW-0539">Nucleus</keyword>
<evidence type="ECO:0000256" key="1">
    <source>
        <dbReference type="ARBA" id="ARBA00023242"/>
    </source>
</evidence>
<organism evidence="4 5">
    <name type="scientific">Eimeria necatrix</name>
    <dbReference type="NCBI Taxonomy" id="51315"/>
    <lineage>
        <taxon>Eukaryota</taxon>
        <taxon>Sar</taxon>
        <taxon>Alveolata</taxon>
        <taxon>Apicomplexa</taxon>
        <taxon>Conoidasida</taxon>
        <taxon>Coccidia</taxon>
        <taxon>Eucoccidiorida</taxon>
        <taxon>Eimeriorina</taxon>
        <taxon>Eimeriidae</taxon>
        <taxon>Eimeria</taxon>
    </lineage>
</organism>
<gene>
    <name evidence="4" type="ORF">ENH_00012400</name>
</gene>
<reference evidence="4" key="1">
    <citation type="submission" date="2013-10" db="EMBL/GenBank/DDBJ databases">
        <title>Genomic analysis of the causative agents of coccidiosis in chickens.</title>
        <authorList>
            <person name="Reid A.J."/>
            <person name="Blake D."/>
            <person name="Billington K."/>
            <person name="Browne H."/>
            <person name="Dunn M."/>
            <person name="Hung S."/>
            <person name="Kawahara F."/>
            <person name="Miranda-Saavedra D."/>
            <person name="Mourier T."/>
            <person name="Nagra H."/>
            <person name="Otto T.D."/>
            <person name="Rawlings N."/>
            <person name="Sanchez A."/>
            <person name="Sanders M."/>
            <person name="Subramaniam C."/>
            <person name="Tay Y."/>
            <person name="Dear P."/>
            <person name="Doerig C."/>
            <person name="Gruber A."/>
            <person name="Parkinson J."/>
            <person name="Shirley M."/>
            <person name="Wan K.L."/>
            <person name="Berriman M."/>
            <person name="Tomley F."/>
            <person name="Pain A."/>
        </authorList>
    </citation>
    <scope>NUCLEOTIDE SEQUENCE [LARGE SCALE GENOMIC DNA]</scope>
    <source>
        <strain evidence="4">Houghton</strain>
    </source>
</reference>
<dbReference type="Gene3D" id="2.60.40.1970">
    <property type="entry name" value="YEATS domain"/>
    <property type="match status" value="1"/>
</dbReference>
<dbReference type="EMBL" id="HG723352">
    <property type="protein sequence ID" value="CDJ65957.1"/>
    <property type="molecule type" value="Genomic_DNA"/>
</dbReference>
<dbReference type="GO" id="GO:0006355">
    <property type="term" value="P:regulation of DNA-templated transcription"/>
    <property type="evidence" value="ECO:0007669"/>
    <property type="project" value="InterPro"/>
</dbReference>
<dbReference type="GO" id="GO:0005634">
    <property type="term" value="C:nucleus"/>
    <property type="evidence" value="ECO:0007669"/>
    <property type="project" value="UniProtKB-SubCell"/>
</dbReference>
<comment type="subcellular location">
    <subcellularLocation>
        <location evidence="2">Nucleus</location>
    </subcellularLocation>
</comment>
<feature type="domain" description="YEATS" evidence="3">
    <location>
        <begin position="17"/>
        <end position="86"/>
    </location>
</feature>
<evidence type="ECO:0000313" key="5">
    <source>
        <dbReference type="Proteomes" id="UP000030754"/>
    </source>
</evidence>
<dbReference type="Proteomes" id="UP000030754">
    <property type="component" value="Unassembled WGS sequence"/>
</dbReference>
<dbReference type="InterPro" id="IPR038704">
    <property type="entry name" value="YEAST_sf"/>
</dbReference>
<dbReference type="PANTHER" id="PTHR23195">
    <property type="entry name" value="YEATS DOMAIN"/>
    <property type="match status" value="1"/>
</dbReference>
<name>U6MP12_9EIME</name>
<accession>U6MP12</accession>
<evidence type="ECO:0000256" key="2">
    <source>
        <dbReference type="PROSITE-ProRule" id="PRU00376"/>
    </source>
</evidence>
<dbReference type="InterPro" id="IPR005033">
    <property type="entry name" value="YEATS"/>
</dbReference>
<dbReference type="VEuPathDB" id="ToxoDB:ENH_00012400"/>
<evidence type="ECO:0000313" key="4">
    <source>
        <dbReference type="EMBL" id="CDJ65957.1"/>
    </source>
</evidence>
<dbReference type="Pfam" id="PF03366">
    <property type="entry name" value="YEATS"/>
    <property type="match status" value="1"/>
</dbReference>
<dbReference type="OrthoDB" id="16041at2759"/>
<dbReference type="GeneID" id="25471425"/>
<dbReference type="PROSITE" id="PS51037">
    <property type="entry name" value="YEATS"/>
    <property type="match status" value="1"/>
</dbReference>
<evidence type="ECO:0000259" key="3">
    <source>
        <dbReference type="PROSITE" id="PS51037"/>
    </source>
</evidence>
<protein>
    <recommendedName>
        <fullName evidence="3">YEATS domain-containing protein</fullName>
    </recommendedName>
</protein>
<dbReference type="AlphaFoldDB" id="U6MP12"/>